<dbReference type="GO" id="GO:0005634">
    <property type="term" value="C:nucleus"/>
    <property type="evidence" value="ECO:0007669"/>
    <property type="project" value="TreeGrafter"/>
</dbReference>
<dbReference type="AlphaFoldDB" id="A0AAV5RCB1"/>
<keyword evidence="7" id="KW-0540">Nuclease</keyword>
<comment type="caution">
    <text evidence="12">The sequence shown here is derived from an EMBL/GenBank/DDBJ whole genome shotgun (WGS) entry which is preliminary data.</text>
</comment>
<evidence type="ECO:0000256" key="10">
    <source>
        <dbReference type="ARBA" id="ARBA00023014"/>
    </source>
</evidence>
<name>A0AAV5RCB1_PICKL</name>
<reference evidence="12 13" key="1">
    <citation type="journal article" date="2023" name="Elife">
        <title>Identification of key yeast species and microbe-microbe interactions impacting larval growth of Drosophila in the wild.</title>
        <authorList>
            <person name="Mure A."/>
            <person name="Sugiura Y."/>
            <person name="Maeda R."/>
            <person name="Honda K."/>
            <person name="Sakurai N."/>
            <person name="Takahashi Y."/>
            <person name="Watada M."/>
            <person name="Katoh T."/>
            <person name="Gotoh A."/>
            <person name="Gotoh Y."/>
            <person name="Taniguchi I."/>
            <person name="Nakamura K."/>
            <person name="Hayashi T."/>
            <person name="Katayama T."/>
            <person name="Uemura T."/>
            <person name="Hattori Y."/>
        </authorList>
    </citation>
    <scope>NUCLEOTIDE SEQUENCE [LARGE SCALE GENOMIC DNA]</scope>
    <source>
        <strain evidence="12 13">PK-24</strain>
    </source>
</reference>
<accession>A0AAV5RCB1</accession>
<comment type="similarity">
    <text evidence="3">Belongs to the EXO5 family.</text>
</comment>
<keyword evidence="9" id="KW-0408">Iron</keyword>
<sequence>MLSFKRLNSTLRLKIPLPDNIRKLKELNHTIIKKSDNDKIVKKRQYSDNEVMDKINSICNVLSVQNDIADSKDVNEVINLNIASNKLVLDSTMSPNDKVNALCKFLSVDSNSEYLPLKISENPRLKTPFEELCDINKSNKNNDKTRLSVTKIIPYSYCELMKIYELYLRDKKVDNINIIKGKQIHRDLELDNHPQMKISIHSNDGDNIVGIDKPVSIIDKNDPIFEVKRDIPFSNIDKISPKKLVTSDNTIESDRERQINHLNQLGVEPTDDSVVSKPPTMIDKTTKMILEVVNKEPVIEVIPVIEETKPVFVEDEIPLESKIKTTTDEQAMFEIMSETALFDTQLHKITQSMLRTINLFFNGSSREVLVHGFYSASDNTLSNIDNLKDGVIISGIIDDITIASNSENAFEAFSKELKKELDGVYDLDIVFQKIEEKVNYWTDKNFKDSLLYLVINDDKTTARGNVPNAQTRCNHLTQVGIYGMLLTNLVKNLNFTYNSWLENLISRGENVNDPLNNDMVSFCSILSDYLLNDFLKLKNGKSFSFEKNKTSHTNSITEERYKFTNKSNSKKLDILNGEWVNSPTLSHIIMRLAQSQMLLKPLIYNKTQITYISQLTHEQVKVIENTYNSKEIKNQVDLGMDLWFGKRDPEPTNNERICNYCMFNKKCQIPKKRLGLL</sequence>
<comment type="subunit">
    <text evidence="4">Monomer.</text>
</comment>
<evidence type="ECO:0000256" key="4">
    <source>
        <dbReference type="ARBA" id="ARBA00011245"/>
    </source>
</evidence>
<keyword evidence="13" id="KW-1185">Reference proteome</keyword>
<keyword evidence="6" id="KW-0004">4Fe-4S</keyword>
<evidence type="ECO:0000256" key="7">
    <source>
        <dbReference type="ARBA" id="ARBA00022722"/>
    </source>
</evidence>
<dbReference type="Pfam" id="PF09810">
    <property type="entry name" value="Exo5"/>
    <property type="match status" value="2"/>
</dbReference>
<evidence type="ECO:0000256" key="3">
    <source>
        <dbReference type="ARBA" id="ARBA00009797"/>
    </source>
</evidence>
<evidence type="ECO:0000313" key="12">
    <source>
        <dbReference type="EMBL" id="GMM48592.1"/>
    </source>
</evidence>
<keyword evidence="10" id="KW-0411">Iron-sulfur</keyword>
<dbReference type="InterPro" id="IPR019190">
    <property type="entry name" value="EXOV"/>
</dbReference>
<evidence type="ECO:0000313" key="13">
    <source>
        <dbReference type="Proteomes" id="UP001378960"/>
    </source>
</evidence>
<proteinExistence type="inferred from homology"/>
<evidence type="ECO:0000256" key="6">
    <source>
        <dbReference type="ARBA" id="ARBA00022485"/>
    </source>
</evidence>
<dbReference type="GO" id="GO:0051539">
    <property type="term" value="F:4 iron, 4 sulfur cluster binding"/>
    <property type="evidence" value="ECO:0007669"/>
    <property type="project" value="UniProtKB-KW"/>
</dbReference>
<evidence type="ECO:0000256" key="9">
    <source>
        <dbReference type="ARBA" id="ARBA00023004"/>
    </source>
</evidence>
<gene>
    <name evidence="12" type="ORF">DAPK24_051900</name>
</gene>
<keyword evidence="6" id="KW-0479">Metal-binding</keyword>
<evidence type="ECO:0000256" key="8">
    <source>
        <dbReference type="ARBA" id="ARBA00022839"/>
    </source>
</evidence>
<keyword evidence="8" id="KW-0269">Exonuclease</keyword>
<evidence type="ECO:0000256" key="5">
    <source>
        <dbReference type="ARBA" id="ARBA00013561"/>
    </source>
</evidence>
<comment type="cofactor">
    <cofactor evidence="1">
        <name>Mg(2+)</name>
        <dbReference type="ChEBI" id="CHEBI:18420"/>
    </cofactor>
</comment>
<keyword evidence="8" id="KW-0378">Hydrolase</keyword>
<dbReference type="GO" id="GO:0036297">
    <property type="term" value="P:interstrand cross-link repair"/>
    <property type="evidence" value="ECO:0007669"/>
    <property type="project" value="TreeGrafter"/>
</dbReference>
<evidence type="ECO:0000256" key="1">
    <source>
        <dbReference type="ARBA" id="ARBA00001946"/>
    </source>
</evidence>
<dbReference type="PANTHER" id="PTHR14464:SF4">
    <property type="entry name" value="EXONUCLEASE V"/>
    <property type="match status" value="1"/>
</dbReference>
<dbReference type="PANTHER" id="PTHR14464">
    <property type="entry name" value="EXONUCLEASE V"/>
    <property type="match status" value="1"/>
</dbReference>
<dbReference type="GO" id="GO:0005739">
    <property type="term" value="C:mitochondrion"/>
    <property type="evidence" value="ECO:0007669"/>
    <property type="project" value="TreeGrafter"/>
</dbReference>
<comment type="cofactor">
    <cofactor evidence="2">
        <name>[4Fe-4S] cluster</name>
        <dbReference type="ChEBI" id="CHEBI:49883"/>
    </cofactor>
</comment>
<protein>
    <recommendedName>
        <fullName evidence="5">Exonuclease V, mitochondrial</fullName>
    </recommendedName>
    <alternativeName>
        <fullName evidence="11">Defects in morphology protein 1</fullName>
    </alternativeName>
</protein>
<dbReference type="EMBL" id="BTGB01000009">
    <property type="protein sequence ID" value="GMM48592.1"/>
    <property type="molecule type" value="Genomic_DNA"/>
</dbReference>
<evidence type="ECO:0000256" key="11">
    <source>
        <dbReference type="ARBA" id="ARBA00030412"/>
    </source>
</evidence>
<evidence type="ECO:0000256" key="2">
    <source>
        <dbReference type="ARBA" id="ARBA00001966"/>
    </source>
</evidence>
<organism evidence="12 13">
    <name type="scientific">Pichia kluyveri</name>
    <name type="common">Yeast</name>
    <dbReference type="NCBI Taxonomy" id="36015"/>
    <lineage>
        <taxon>Eukaryota</taxon>
        <taxon>Fungi</taxon>
        <taxon>Dikarya</taxon>
        <taxon>Ascomycota</taxon>
        <taxon>Saccharomycotina</taxon>
        <taxon>Pichiomycetes</taxon>
        <taxon>Pichiales</taxon>
        <taxon>Pichiaceae</taxon>
        <taxon>Pichia</taxon>
    </lineage>
</organism>
<dbReference type="Proteomes" id="UP001378960">
    <property type="component" value="Unassembled WGS sequence"/>
</dbReference>
<dbReference type="GO" id="GO:0045145">
    <property type="term" value="F:single-stranded DNA 5'-3' DNA exonuclease activity"/>
    <property type="evidence" value="ECO:0007669"/>
    <property type="project" value="InterPro"/>
</dbReference>